<proteinExistence type="predicted"/>
<evidence type="ECO:0000313" key="2">
    <source>
        <dbReference type="Proteomes" id="UP000078336"/>
    </source>
</evidence>
<reference evidence="1 2" key="1">
    <citation type="submission" date="2016-03" db="EMBL/GenBank/DDBJ databases">
        <title>Spore heat resistance.</title>
        <authorList>
            <person name="Boekhorst J."/>
            <person name="Berendsen E.M."/>
            <person name="Wells-Bennik M.H."/>
            <person name="Kuipers O.P."/>
        </authorList>
    </citation>
    <scope>NUCLEOTIDE SEQUENCE [LARGE SCALE GENOMIC DNA]</scope>
    <source>
        <strain evidence="1 2">AF16</strain>
    </source>
</reference>
<sequence length="68" mass="8360">MKLKAIKDDYMKVSKERFVTKDKFYDVVHNDGKWIGITDDRNKHHYFVLNSEHEGYYGNWFEVRLFKK</sequence>
<dbReference type="RefSeq" id="WP_064214569.1">
    <property type="nucleotide sequence ID" value="NZ_LUCQ01000174.1"/>
</dbReference>
<accession>A0A178T4N9</accession>
<protein>
    <submittedName>
        <fullName evidence="1">Uncharacterized protein</fullName>
    </submittedName>
</protein>
<gene>
    <name evidence="1" type="ORF">TAF16_2758</name>
</gene>
<keyword evidence="2" id="KW-1185">Reference proteome</keyword>
<dbReference type="AlphaFoldDB" id="A0A178T4N9"/>
<name>A0A178T4N9_9BACL</name>
<evidence type="ECO:0000313" key="1">
    <source>
        <dbReference type="EMBL" id="OAO76283.1"/>
    </source>
</evidence>
<comment type="caution">
    <text evidence="1">The sequence shown here is derived from an EMBL/GenBank/DDBJ whole genome shotgun (WGS) entry which is preliminary data.</text>
</comment>
<dbReference type="Proteomes" id="UP000078336">
    <property type="component" value="Unassembled WGS sequence"/>
</dbReference>
<organism evidence="1 2">
    <name type="scientific">Anoxybacillus flavithermus</name>
    <dbReference type="NCBI Taxonomy" id="33934"/>
    <lineage>
        <taxon>Bacteria</taxon>
        <taxon>Bacillati</taxon>
        <taxon>Bacillota</taxon>
        <taxon>Bacilli</taxon>
        <taxon>Bacillales</taxon>
        <taxon>Anoxybacillaceae</taxon>
        <taxon>Anoxybacillus</taxon>
    </lineage>
</organism>
<dbReference type="PATRIC" id="fig|33934.7.peg.2675"/>
<dbReference type="EMBL" id="LUCQ01000174">
    <property type="protein sequence ID" value="OAO76283.1"/>
    <property type="molecule type" value="Genomic_DNA"/>
</dbReference>